<keyword evidence="2" id="KW-0812">Transmembrane</keyword>
<reference evidence="4 5" key="1">
    <citation type="submission" date="2015-04" db="EMBL/GenBank/DDBJ databases">
        <title>Complete genome sequence of Schizopora paradoxa KUC8140, a cosmopolitan wood degrader in East Asia.</title>
        <authorList>
            <consortium name="DOE Joint Genome Institute"/>
            <person name="Min B."/>
            <person name="Park H."/>
            <person name="Jang Y."/>
            <person name="Kim J.-J."/>
            <person name="Kim K.H."/>
            <person name="Pangilinan J."/>
            <person name="Lipzen A."/>
            <person name="Riley R."/>
            <person name="Grigoriev I.V."/>
            <person name="Spatafora J.W."/>
            <person name="Choi I.-G."/>
        </authorList>
    </citation>
    <scope>NUCLEOTIDE SEQUENCE [LARGE SCALE GENOMIC DNA]</scope>
    <source>
        <strain evidence="4 5">KUC8140</strain>
    </source>
</reference>
<dbReference type="OrthoDB" id="2686513at2759"/>
<evidence type="ECO:0000256" key="2">
    <source>
        <dbReference type="SAM" id="Phobius"/>
    </source>
</evidence>
<organism evidence="4 5">
    <name type="scientific">Schizopora paradoxa</name>
    <dbReference type="NCBI Taxonomy" id="27342"/>
    <lineage>
        <taxon>Eukaryota</taxon>
        <taxon>Fungi</taxon>
        <taxon>Dikarya</taxon>
        <taxon>Basidiomycota</taxon>
        <taxon>Agaricomycotina</taxon>
        <taxon>Agaricomycetes</taxon>
        <taxon>Hymenochaetales</taxon>
        <taxon>Schizoporaceae</taxon>
        <taxon>Schizopora</taxon>
    </lineage>
</organism>
<keyword evidence="2" id="KW-0472">Membrane</keyword>
<gene>
    <name evidence="4" type="ORF">SCHPADRAFT_225196</name>
</gene>
<evidence type="ECO:0000256" key="1">
    <source>
        <dbReference type="SAM" id="MobiDB-lite"/>
    </source>
</evidence>
<protein>
    <submittedName>
        <fullName evidence="4">Uncharacterized protein</fullName>
    </submittedName>
</protein>
<dbReference type="InParanoid" id="A0A0H2RX47"/>
<name>A0A0H2RX47_9AGAM</name>
<accession>A0A0H2RX47</accession>
<evidence type="ECO:0000256" key="3">
    <source>
        <dbReference type="SAM" id="SignalP"/>
    </source>
</evidence>
<dbReference type="EMBL" id="KQ085919">
    <property type="protein sequence ID" value="KLO16187.1"/>
    <property type="molecule type" value="Genomic_DNA"/>
</dbReference>
<dbReference type="Proteomes" id="UP000053477">
    <property type="component" value="Unassembled WGS sequence"/>
</dbReference>
<evidence type="ECO:0000313" key="5">
    <source>
        <dbReference type="Proteomes" id="UP000053477"/>
    </source>
</evidence>
<feature type="region of interest" description="Disordered" evidence="1">
    <location>
        <begin position="198"/>
        <end position="219"/>
    </location>
</feature>
<feature type="transmembrane region" description="Helical" evidence="2">
    <location>
        <begin position="104"/>
        <end position="124"/>
    </location>
</feature>
<sequence length="219" mass="24244">MVPFGLLAISLSSLAIATATTIPVIFDIVFEQLEPPLTLVLGTFSCYVLPGNEQSLKIFRSSYIVTIAFDSTIFILAVLKLGRLCYANWSQSPVVSILLRDGTLLYATLALSNITNFVLFMRAFHHPFEGTSFTDVLFVVSSGTNNEITHALSTILVLRMIFNLREAGTEVYEGTHEWRSRMEHIPVRESIAFAARSQGSGGFHCQDDRDVDSDTIDIS</sequence>
<feature type="transmembrane region" description="Helical" evidence="2">
    <location>
        <begin position="63"/>
        <end position="84"/>
    </location>
</feature>
<keyword evidence="5" id="KW-1185">Reference proteome</keyword>
<keyword evidence="3" id="KW-0732">Signal</keyword>
<evidence type="ECO:0000313" key="4">
    <source>
        <dbReference type="EMBL" id="KLO16187.1"/>
    </source>
</evidence>
<feature type="chain" id="PRO_5005202061" evidence="3">
    <location>
        <begin position="20"/>
        <end position="219"/>
    </location>
</feature>
<proteinExistence type="predicted"/>
<dbReference type="AlphaFoldDB" id="A0A0H2RX47"/>
<keyword evidence="2" id="KW-1133">Transmembrane helix</keyword>
<feature type="signal peptide" evidence="3">
    <location>
        <begin position="1"/>
        <end position="19"/>
    </location>
</feature>
<feature type="compositionally biased region" description="Acidic residues" evidence="1">
    <location>
        <begin position="209"/>
        <end position="219"/>
    </location>
</feature>